<dbReference type="RefSeq" id="WP_092569685.1">
    <property type="nucleotide sequence ID" value="NZ_BMXH01000003.1"/>
</dbReference>
<dbReference type="AlphaFoldDB" id="A0A1H3BHN5"/>
<dbReference type="NCBIfam" id="TIGR03010">
    <property type="entry name" value="sulf_tusC_dsrF"/>
    <property type="match status" value="1"/>
</dbReference>
<dbReference type="SUPFAM" id="SSF75169">
    <property type="entry name" value="DsrEFH-like"/>
    <property type="match status" value="1"/>
</dbReference>
<comment type="similarity">
    <text evidence="1">Belongs to the DsrF/TusC family.</text>
</comment>
<dbReference type="OrthoDB" id="9789418at2"/>
<dbReference type="InterPro" id="IPR003787">
    <property type="entry name" value="Sulphur_relay_DsrE/F-like"/>
</dbReference>
<evidence type="ECO:0000313" key="3">
    <source>
        <dbReference type="Proteomes" id="UP000198500"/>
    </source>
</evidence>
<dbReference type="InterPro" id="IPR027396">
    <property type="entry name" value="DsrEFH-like"/>
</dbReference>
<gene>
    <name evidence="2" type="ORF">SAMN05443545_105225</name>
</gene>
<protein>
    <submittedName>
        <fullName evidence="2">tRNA 2-thiouridine synthesizing protein C</fullName>
    </submittedName>
</protein>
<dbReference type="Proteomes" id="UP000198500">
    <property type="component" value="Unassembled WGS sequence"/>
</dbReference>
<proteinExistence type="inferred from homology"/>
<sequence length="123" mass="13683">MNDIAFNRLLVVLRHGPHGSSWLREGLEVALVGAALGQDVSLLFYGEGVTALLKEQQVGPLAQKGTQPMLEMLPMYDIESLWVDAEALATYDLTLDELVVPAKEVGRHEVSDLFQRHRLVLNF</sequence>
<accession>A0A1H3BHN5</accession>
<dbReference type="Gene3D" id="3.40.1260.10">
    <property type="entry name" value="DsrEFH-like"/>
    <property type="match status" value="1"/>
</dbReference>
<name>A0A1H3BHN5_9GAMM</name>
<dbReference type="PANTHER" id="PTHR38780:SF1">
    <property type="entry name" value="PROTEIN TUSC"/>
    <property type="match status" value="1"/>
</dbReference>
<keyword evidence="3" id="KW-1185">Reference proteome</keyword>
<evidence type="ECO:0000256" key="1">
    <source>
        <dbReference type="ARBA" id="ARBA00005996"/>
    </source>
</evidence>
<dbReference type="Pfam" id="PF02635">
    <property type="entry name" value="DsrE"/>
    <property type="match status" value="1"/>
</dbReference>
<dbReference type="PANTHER" id="PTHR38780">
    <property type="entry name" value="PROTEIN TUSC"/>
    <property type="match status" value="1"/>
</dbReference>
<dbReference type="NCBIfam" id="NF001238">
    <property type="entry name" value="PRK00211.1"/>
    <property type="match status" value="1"/>
</dbReference>
<dbReference type="STRING" id="574349.SAMN05443545_105225"/>
<organism evidence="2 3">
    <name type="scientific">Aidingimonas halophila</name>
    <dbReference type="NCBI Taxonomy" id="574349"/>
    <lineage>
        <taxon>Bacteria</taxon>
        <taxon>Pseudomonadati</taxon>
        <taxon>Pseudomonadota</taxon>
        <taxon>Gammaproteobacteria</taxon>
        <taxon>Oceanospirillales</taxon>
        <taxon>Halomonadaceae</taxon>
        <taxon>Aidingimonas</taxon>
    </lineage>
</organism>
<dbReference type="EMBL" id="FNNI01000005">
    <property type="protein sequence ID" value="SDX41285.1"/>
    <property type="molecule type" value="Genomic_DNA"/>
</dbReference>
<dbReference type="InterPro" id="IPR017462">
    <property type="entry name" value="Sulphur_relay_TusC/DsrF"/>
</dbReference>
<reference evidence="2 3" key="1">
    <citation type="submission" date="2016-10" db="EMBL/GenBank/DDBJ databases">
        <authorList>
            <person name="de Groot N.N."/>
        </authorList>
    </citation>
    <scope>NUCLEOTIDE SEQUENCE [LARGE SCALE GENOMIC DNA]</scope>
    <source>
        <strain evidence="2 3">DSM 19219</strain>
    </source>
</reference>
<evidence type="ECO:0000313" key="2">
    <source>
        <dbReference type="EMBL" id="SDX41285.1"/>
    </source>
</evidence>